<dbReference type="GO" id="GO:0016787">
    <property type="term" value="F:hydrolase activity"/>
    <property type="evidence" value="ECO:0007669"/>
    <property type="project" value="UniProtKB-KW"/>
</dbReference>
<keyword evidence="6" id="KW-0961">Cell wall biogenesis/degradation</keyword>
<evidence type="ECO:0000259" key="9">
    <source>
        <dbReference type="Pfam" id="PF00768"/>
    </source>
</evidence>
<dbReference type="PRINTS" id="PR00725">
    <property type="entry name" value="DADACBPTASE1"/>
</dbReference>
<evidence type="ECO:0000256" key="7">
    <source>
        <dbReference type="RuleBase" id="RU004016"/>
    </source>
</evidence>
<name>A0ABT6ZS06_9ACTN</name>
<dbReference type="InterPro" id="IPR012338">
    <property type="entry name" value="Beta-lactam/transpept-like"/>
</dbReference>
<gene>
    <name evidence="10" type="ORF">NMN56_007765</name>
</gene>
<dbReference type="RefSeq" id="WP_274044435.1">
    <property type="nucleotide sequence ID" value="NZ_JANCPR020000006.1"/>
</dbReference>
<keyword evidence="5" id="KW-0573">Peptidoglycan synthesis</keyword>
<evidence type="ECO:0000256" key="4">
    <source>
        <dbReference type="ARBA" id="ARBA00022960"/>
    </source>
</evidence>
<dbReference type="Pfam" id="PF00768">
    <property type="entry name" value="Peptidase_S11"/>
    <property type="match status" value="1"/>
</dbReference>
<feature type="chain" id="PRO_5045448315" evidence="8">
    <location>
        <begin position="32"/>
        <end position="309"/>
    </location>
</feature>
<keyword evidence="2 8" id="KW-0732">Signal</keyword>
<dbReference type="EMBL" id="JANCPR020000006">
    <property type="protein sequence ID" value="MDJ1131853.1"/>
    <property type="molecule type" value="Genomic_DNA"/>
</dbReference>
<dbReference type="Proteomes" id="UP001214441">
    <property type="component" value="Unassembled WGS sequence"/>
</dbReference>
<dbReference type="InterPro" id="IPR018044">
    <property type="entry name" value="Peptidase_S11"/>
</dbReference>
<reference evidence="10 11" key="1">
    <citation type="submission" date="2023-05" db="EMBL/GenBank/DDBJ databases">
        <title>Streptantibioticus silvisoli sp. nov., acidotolerant actinomycetes 1 from pine litter.</title>
        <authorList>
            <person name="Swiecimska M."/>
            <person name="Golinska P."/>
            <person name="Sangal V."/>
            <person name="Wachnowicz B."/>
            <person name="Goodfellow M."/>
        </authorList>
    </citation>
    <scope>NUCLEOTIDE SEQUENCE [LARGE SCALE GENOMIC DNA]</scope>
    <source>
        <strain evidence="10 11">DSM 42109</strain>
    </source>
</reference>
<dbReference type="InterPro" id="IPR001967">
    <property type="entry name" value="Peptidase_S11_N"/>
</dbReference>
<evidence type="ECO:0000256" key="8">
    <source>
        <dbReference type="SAM" id="SignalP"/>
    </source>
</evidence>
<dbReference type="PANTHER" id="PTHR21581">
    <property type="entry name" value="D-ALANYL-D-ALANINE CARBOXYPEPTIDASE"/>
    <property type="match status" value="1"/>
</dbReference>
<evidence type="ECO:0000313" key="11">
    <source>
        <dbReference type="Proteomes" id="UP001214441"/>
    </source>
</evidence>
<keyword evidence="3 10" id="KW-0378">Hydrolase</keyword>
<dbReference type="SUPFAM" id="SSF56601">
    <property type="entry name" value="beta-lactamase/transpeptidase-like"/>
    <property type="match status" value="1"/>
</dbReference>
<evidence type="ECO:0000256" key="2">
    <source>
        <dbReference type="ARBA" id="ARBA00022729"/>
    </source>
</evidence>
<evidence type="ECO:0000256" key="5">
    <source>
        <dbReference type="ARBA" id="ARBA00022984"/>
    </source>
</evidence>
<keyword evidence="11" id="KW-1185">Reference proteome</keyword>
<accession>A0ABT6ZS06</accession>
<dbReference type="Gene3D" id="3.40.710.10">
    <property type="entry name" value="DD-peptidase/beta-lactamase superfamily"/>
    <property type="match status" value="1"/>
</dbReference>
<organism evidence="10 11">
    <name type="scientific">Streptomyces iconiensis</name>
    <dbReference type="NCBI Taxonomy" id="1384038"/>
    <lineage>
        <taxon>Bacteria</taxon>
        <taxon>Bacillati</taxon>
        <taxon>Actinomycetota</taxon>
        <taxon>Actinomycetes</taxon>
        <taxon>Kitasatosporales</taxon>
        <taxon>Streptomycetaceae</taxon>
        <taxon>Streptomyces</taxon>
    </lineage>
</organism>
<evidence type="ECO:0000313" key="10">
    <source>
        <dbReference type="EMBL" id="MDJ1131853.1"/>
    </source>
</evidence>
<comment type="similarity">
    <text evidence="1 7">Belongs to the peptidase S11 family.</text>
</comment>
<evidence type="ECO:0000256" key="1">
    <source>
        <dbReference type="ARBA" id="ARBA00007164"/>
    </source>
</evidence>
<evidence type="ECO:0000256" key="3">
    <source>
        <dbReference type="ARBA" id="ARBA00022801"/>
    </source>
</evidence>
<evidence type="ECO:0000256" key="6">
    <source>
        <dbReference type="ARBA" id="ARBA00023316"/>
    </source>
</evidence>
<comment type="caution">
    <text evidence="10">The sequence shown here is derived from an EMBL/GenBank/DDBJ whole genome shotgun (WGS) entry which is preliminary data.</text>
</comment>
<keyword evidence="4" id="KW-0133">Cell shape</keyword>
<dbReference type="PANTHER" id="PTHR21581:SF33">
    <property type="entry name" value="D-ALANYL-D-ALANINE CARBOXYPEPTIDASE DACB"/>
    <property type="match status" value="1"/>
</dbReference>
<sequence>MNARILTGRKGITALATGGVLIAATAIVAQAVPFGDSPPSVEAKGATLLDNGKGNSLYAKDANTVRPQASTTKIMVASVVLDNKNVDLERKVPVRQQYRNYVTKHHASTADLQTGDKVTVRQLLYASLLPSGADAAYALADTFGTGDTLAERVRSFISKMNAKAQELHLRKTKYETFDGSGKDATTPTELAKLARHAMRNDTFRKVVKTKKYKGDAPAANGRTRTYAWTNTNRLLGAYDGAIGLKTGTTSRAGKCLVFAANRGGKTVVGTVMDSKDRYNDAAKLLDHGFGTDDAKDLDIRELPSGSHDD</sequence>
<feature type="domain" description="Peptidase S11 D-alanyl-D-alanine carboxypeptidase A N-terminal" evidence="9">
    <location>
        <begin position="36"/>
        <end position="275"/>
    </location>
</feature>
<proteinExistence type="inferred from homology"/>
<protein>
    <submittedName>
        <fullName evidence="10">Serine hydrolase</fullName>
    </submittedName>
</protein>
<feature type="signal peptide" evidence="8">
    <location>
        <begin position="1"/>
        <end position="31"/>
    </location>
</feature>